<evidence type="ECO:0000256" key="1">
    <source>
        <dbReference type="SAM" id="MobiDB-lite"/>
    </source>
</evidence>
<evidence type="ECO:0000313" key="3">
    <source>
        <dbReference type="Proteomes" id="UP001206236"/>
    </source>
</evidence>
<accession>A0AAW5KIE7</accession>
<feature type="compositionally biased region" description="Low complexity" evidence="1">
    <location>
        <begin position="47"/>
        <end position="69"/>
    </location>
</feature>
<reference evidence="2" key="1">
    <citation type="submission" date="2022-06" db="EMBL/GenBank/DDBJ databases">
        <title>Isolation of gut microbiota from human fecal samples.</title>
        <authorList>
            <person name="Pamer E.G."/>
            <person name="Barat B."/>
            <person name="Waligurski E."/>
            <person name="Medina S."/>
            <person name="Paddock L."/>
            <person name="Mostad J."/>
        </authorList>
    </citation>
    <scope>NUCLEOTIDE SEQUENCE</scope>
    <source>
        <strain evidence="2">DFI.5.57</strain>
    </source>
</reference>
<dbReference type="EMBL" id="JANGCN010000001">
    <property type="protein sequence ID" value="MCQ5151734.1"/>
    <property type="molecule type" value="Genomic_DNA"/>
</dbReference>
<gene>
    <name evidence="2" type="ORF">NE632_00300</name>
</gene>
<feature type="region of interest" description="Disordered" evidence="1">
    <location>
        <begin position="40"/>
        <end position="78"/>
    </location>
</feature>
<name>A0AAW5KIE7_9FIRM</name>
<organism evidence="2 3">
    <name type="scientific">Ruminococcus bicirculans</name>
    <name type="common">ex Wegman et al. 2014</name>
    <dbReference type="NCBI Taxonomy" id="1160721"/>
    <lineage>
        <taxon>Bacteria</taxon>
        <taxon>Bacillati</taxon>
        <taxon>Bacillota</taxon>
        <taxon>Clostridia</taxon>
        <taxon>Eubacteriales</taxon>
        <taxon>Oscillospiraceae</taxon>
        <taxon>Ruminococcus</taxon>
    </lineage>
</organism>
<protein>
    <submittedName>
        <fullName evidence="2">Uncharacterized protein</fullName>
    </submittedName>
</protein>
<comment type="caution">
    <text evidence="2">The sequence shown here is derived from an EMBL/GenBank/DDBJ whole genome shotgun (WGS) entry which is preliminary data.</text>
</comment>
<sequence>MGLFDKLLKGAVDAIDNAAAKNGNGPTGLKDLFDQAMDKKNEAINGSSSTTTSSKPSTATSSTSSSKRSNCAYTRPKYTTPQEVLDTASIPAKPSRKIEFEVFDGENAEIRVKVTFNLSGDFLETAGDVHYLASYLPTIDDDYDADYSDSNTPLFGVLDVDDEIIYNMAEKFDKGGVPENAMMFLPVNDMGPRARFKAKVENRGKIEYFYYCPLYDYMPDFKTCFTVSYTHNVVGTPLEKKLMAAVDEAVRTMKREVLEVEHRPFR</sequence>
<proteinExistence type="predicted"/>
<evidence type="ECO:0000313" key="2">
    <source>
        <dbReference type="EMBL" id="MCQ5151734.1"/>
    </source>
</evidence>
<dbReference type="RefSeq" id="WP_195246369.1">
    <property type="nucleotide sequence ID" value="NZ_JANGCN010000001.1"/>
</dbReference>
<dbReference type="Proteomes" id="UP001206236">
    <property type="component" value="Unassembled WGS sequence"/>
</dbReference>
<dbReference type="AlphaFoldDB" id="A0AAW5KIE7"/>